<keyword evidence="2" id="KW-1185">Reference proteome</keyword>
<dbReference type="EMBL" id="CM042890">
    <property type="protein sequence ID" value="KAI4312661.1"/>
    <property type="molecule type" value="Genomic_DNA"/>
</dbReference>
<gene>
    <name evidence="1" type="ORF">MLD38_037463</name>
</gene>
<dbReference type="Proteomes" id="UP001057402">
    <property type="component" value="Chromosome 11"/>
</dbReference>
<sequence length="249" mass="27968">MPGLTGGNDDTYVTHMLIRARNKGWCVVVFNSRGCADSPVTTPQFYSASITGDRRGVVRHVSTRYPKANIYAVGWSLGGNILVRYLGELAFYLYVVEASFRKVELNLVQGFAMFERNLIAVLSGAESLCNPFNLIIADEDFRKGFTIPGDKKAKLNCIKLYDVIPTILIFPGISFSLKTWVVENDPLSPSRGIPRDDIKENPNCVLVVTPHWREPMPHWEPLGRTLWWLISSSTCGMDNSPRTLIRRST</sequence>
<comment type="caution">
    <text evidence="1">The sequence shown here is derived from an EMBL/GenBank/DDBJ whole genome shotgun (WGS) entry which is preliminary data.</text>
</comment>
<evidence type="ECO:0000313" key="2">
    <source>
        <dbReference type="Proteomes" id="UP001057402"/>
    </source>
</evidence>
<proteinExistence type="predicted"/>
<name>A0ACB9LMS1_9MYRT</name>
<reference evidence="2" key="1">
    <citation type="journal article" date="2023" name="Front. Plant Sci.">
        <title>Chromosomal-level genome assembly of Melastoma candidum provides insights into trichome evolution.</title>
        <authorList>
            <person name="Zhong Y."/>
            <person name="Wu W."/>
            <person name="Sun C."/>
            <person name="Zou P."/>
            <person name="Liu Y."/>
            <person name="Dai S."/>
            <person name="Zhou R."/>
        </authorList>
    </citation>
    <scope>NUCLEOTIDE SEQUENCE [LARGE SCALE GENOMIC DNA]</scope>
</reference>
<accession>A0ACB9LMS1</accession>
<evidence type="ECO:0000313" key="1">
    <source>
        <dbReference type="EMBL" id="KAI4312661.1"/>
    </source>
</evidence>
<protein>
    <submittedName>
        <fullName evidence="1">Uncharacterized protein</fullName>
    </submittedName>
</protein>
<organism evidence="1 2">
    <name type="scientific">Melastoma candidum</name>
    <dbReference type="NCBI Taxonomy" id="119954"/>
    <lineage>
        <taxon>Eukaryota</taxon>
        <taxon>Viridiplantae</taxon>
        <taxon>Streptophyta</taxon>
        <taxon>Embryophyta</taxon>
        <taxon>Tracheophyta</taxon>
        <taxon>Spermatophyta</taxon>
        <taxon>Magnoliopsida</taxon>
        <taxon>eudicotyledons</taxon>
        <taxon>Gunneridae</taxon>
        <taxon>Pentapetalae</taxon>
        <taxon>rosids</taxon>
        <taxon>malvids</taxon>
        <taxon>Myrtales</taxon>
        <taxon>Melastomataceae</taxon>
        <taxon>Melastomatoideae</taxon>
        <taxon>Melastomateae</taxon>
        <taxon>Melastoma</taxon>
    </lineage>
</organism>